<organism evidence="1">
    <name type="scientific">Populus davidiana</name>
    <dbReference type="NCBI Taxonomy" id="266767"/>
    <lineage>
        <taxon>Eukaryota</taxon>
        <taxon>Viridiplantae</taxon>
        <taxon>Streptophyta</taxon>
        <taxon>Embryophyta</taxon>
        <taxon>Tracheophyta</taxon>
        <taxon>Spermatophyta</taxon>
        <taxon>Magnoliopsida</taxon>
        <taxon>eudicotyledons</taxon>
        <taxon>Gunneridae</taxon>
        <taxon>Pentapetalae</taxon>
        <taxon>rosids</taxon>
        <taxon>fabids</taxon>
        <taxon>Malpighiales</taxon>
        <taxon>Salicaceae</taxon>
        <taxon>Saliceae</taxon>
        <taxon>Populus</taxon>
    </lineage>
</organism>
<proteinExistence type="predicted"/>
<protein>
    <submittedName>
        <fullName evidence="1">Uncharacterized protein</fullName>
    </submittedName>
</protein>
<accession>A0A6M2EPW2</accession>
<dbReference type="EMBL" id="GILB01006831">
    <property type="protein sequence ID" value="NUU87164.1"/>
    <property type="molecule type" value="Transcribed_RNA"/>
</dbReference>
<dbReference type="AlphaFoldDB" id="A0A6M2EPW2"/>
<sequence length="117" mass="12677">MNIQVSSQAIVSLTTMTGSSSCFPKDAVPCMLSSVLQTSVAHRIRLGTGLIECKFETIALHEDKSLFGSQGLLAPHHLSWVQYNITGHLLFGFGQAPWLADKLLSIMLGSFSLLQSL</sequence>
<name>A0A6M2EPW2_9ROSI</name>
<reference evidence="1" key="1">
    <citation type="submission" date="2020-03" db="EMBL/GenBank/DDBJ databases">
        <authorList>
            <person name="Zhang R."/>
        </authorList>
    </citation>
    <scope>NUCLEOTIDE SEQUENCE</scope>
</reference>
<evidence type="ECO:0000313" key="1">
    <source>
        <dbReference type="EMBL" id="NUU87164.1"/>
    </source>
</evidence>